<dbReference type="PANTHER" id="PTHR42942">
    <property type="entry name" value="6-O-METHYLGUANINE DNA METHYLTRANSFERASE"/>
    <property type="match status" value="1"/>
</dbReference>
<dbReference type="Proteomes" id="UP000093523">
    <property type="component" value="Unassembled WGS sequence"/>
</dbReference>
<dbReference type="InterPro" id="IPR052520">
    <property type="entry name" value="ATL_DNA_repair"/>
</dbReference>
<comment type="caution">
    <text evidence="3">The sequence shown here is derived from an EMBL/GenBank/DDBJ whole genome shotgun (WGS) entry which is preliminary data.</text>
</comment>
<dbReference type="InterPro" id="IPR036388">
    <property type="entry name" value="WH-like_DNA-bd_sf"/>
</dbReference>
<dbReference type="SUPFAM" id="SSF46767">
    <property type="entry name" value="Methylated DNA-protein cysteine methyltransferase, C-terminal domain"/>
    <property type="match status" value="1"/>
</dbReference>
<dbReference type="EMBL" id="MAJU01000029">
    <property type="protein sequence ID" value="OCH17664.1"/>
    <property type="molecule type" value="Genomic_DNA"/>
</dbReference>
<dbReference type="Pfam" id="PF01035">
    <property type="entry name" value="DNA_binding_1"/>
    <property type="match status" value="1"/>
</dbReference>
<organism evidence="3 4">
    <name type="scientific">Aliivibrio logei</name>
    <name type="common">Vibrio logei</name>
    <dbReference type="NCBI Taxonomy" id="688"/>
    <lineage>
        <taxon>Bacteria</taxon>
        <taxon>Pseudomonadati</taxon>
        <taxon>Pseudomonadota</taxon>
        <taxon>Gammaproteobacteria</taxon>
        <taxon>Vibrionales</taxon>
        <taxon>Vibrionaceae</taxon>
        <taxon>Aliivibrio</taxon>
    </lineage>
</organism>
<dbReference type="CDD" id="cd06445">
    <property type="entry name" value="ATase"/>
    <property type="match status" value="1"/>
</dbReference>
<dbReference type="RefSeq" id="WP_017021004.1">
    <property type="nucleotide sequence ID" value="NZ_CAWMPN010000029.1"/>
</dbReference>
<keyword evidence="1" id="KW-0227">DNA damage</keyword>
<evidence type="ECO:0000259" key="2">
    <source>
        <dbReference type="Pfam" id="PF01035"/>
    </source>
</evidence>
<evidence type="ECO:0000313" key="4">
    <source>
        <dbReference type="Proteomes" id="UP000093523"/>
    </source>
</evidence>
<dbReference type="Gene3D" id="1.10.10.10">
    <property type="entry name" value="Winged helix-like DNA-binding domain superfamily/Winged helix DNA-binding domain"/>
    <property type="match status" value="1"/>
</dbReference>
<dbReference type="OrthoDB" id="9132167at2"/>
<gene>
    <name evidence="3" type="ORF">A6E04_18795</name>
</gene>
<dbReference type="AlphaFoldDB" id="A0A1B9NUF8"/>
<dbReference type="InterPro" id="IPR036217">
    <property type="entry name" value="MethylDNA_cys_MeTrfase_DNAb"/>
</dbReference>
<proteinExistence type="predicted"/>
<feature type="domain" description="Methylated-DNA-[protein]-cysteine S-methyltransferase DNA binding" evidence="2">
    <location>
        <begin position="3"/>
        <end position="83"/>
    </location>
</feature>
<name>A0A1B9NUF8_ALILO</name>
<dbReference type="GO" id="GO:0006281">
    <property type="term" value="P:DNA repair"/>
    <property type="evidence" value="ECO:0007669"/>
    <property type="project" value="InterPro"/>
</dbReference>
<reference evidence="3 4" key="1">
    <citation type="submission" date="2016-06" db="EMBL/GenBank/DDBJ databases">
        <authorList>
            <person name="Kjaerup R.B."/>
            <person name="Dalgaard T.S."/>
            <person name="Juul-Madsen H.R."/>
        </authorList>
    </citation>
    <scope>NUCLEOTIDE SEQUENCE [LARGE SCALE GENOMIC DNA]</scope>
    <source>
        <strain evidence="3 4">1S159</strain>
    </source>
</reference>
<dbReference type="GO" id="GO:0003824">
    <property type="term" value="F:catalytic activity"/>
    <property type="evidence" value="ECO:0007669"/>
    <property type="project" value="InterPro"/>
</dbReference>
<dbReference type="InterPro" id="IPR014048">
    <property type="entry name" value="MethylDNA_cys_MeTrfase_DNA-bd"/>
</dbReference>
<evidence type="ECO:0000313" key="3">
    <source>
        <dbReference type="EMBL" id="OCH17664.1"/>
    </source>
</evidence>
<sequence length="100" mass="11429">MNDFAQSIYTNLLHVPKGRVITYGQLAKLAGYPNHSRQVGKLLAKLPNDTKLAWYRVINSQGKISLTGERFFVQKAKLEEEGISIKDDGRIEHFKKVIMR</sequence>
<protein>
    <recommendedName>
        <fullName evidence="2">Methylated-DNA-[protein]-cysteine S-methyltransferase DNA binding domain-containing protein</fullName>
    </recommendedName>
</protein>
<dbReference type="PANTHER" id="PTHR42942:SF1">
    <property type="entry name" value="ALKYLTRANSFERASE-LIKE PROTEIN 1"/>
    <property type="match status" value="1"/>
</dbReference>
<accession>A0A1B9NUF8</accession>
<evidence type="ECO:0000256" key="1">
    <source>
        <dbReference type="ARBA" id="ARBA00022763"/>
    </source>
</evidence>